<evidence type="ECO:0000313" key="16">
    <source>
        <dbReference type="Proteomes" id="UP000460718"/>
    </source>
</evidence>
<feature type="compositionally biased region" description="Low complexity" evidence="1">
    <location>
        <begin position="352"/>
        <end position="364"/>
    </location>
</feature>
<dbReference type="EMBL" id="QXGA01000484">
    <property type="protein sequence ID" value="KAE9145230.1"/>
    <property type="molecule type" value="Genomic_DNA"/>
</dbReference>
<dbReference type="EMBL" id="QXGD01000557">
    <property type="protein sequence ID" value="KAE9234140.1"/>
    <property type="molecule type" value="Genomic_DNA"/>
</dbReference>
<evidence type="ECO:0000313" key="13">
    <source>
        <dbReference type="Proteomes" id="UP000440367"/>
    </source>
</evidence>
<feature type="region of interest" description="Disordered" evidence="1">
    <location>
        <begin position="352"/>
        <end position="385"/>
    </location>
</feature>
<dbReference type="Proteomes" id="UP000441208">
    <property type="component" value="Unassembled WGS sequence"/>
</dbReference>
<gene>
    <name evidence="9" type="ORF">PF001_g9764</name>
    <name evidence="8" type="ORF">PF002_g11879</name>
    <name evidence="7" type="ORF">PF005_g10491</name>
    <name evidence="6" type="ORF">PF006_g9885</name>
    <name evidence="4" type="ORF">PF007_g10737</name>
    <name evidence="2" type="ORF">PF009_g11578</name>
    <name evidence="5" type="ORF">PF010_g9882</name>
    <name evidence="3" type="ORF">PF011_g9266</name>
</gene>
<feature type="compositionally biased region" description="Basic and acidic residues" evidence="1">
    <location>
        <begin position="25"/>
        <end position="35"/>
    </location>
</feature>
<organism evidence="2 10">
    <name type="scientific">Phytophthora fragariae</name>
    <dbReference type="NCBI Taxonomy" id="53985"/>
    <lineage>
        <taxon>Eukaryota</taxon>
        <taxon>Sar</taxon>
        <taxon>Stramenopiles</taxon>
        <taxon>Oomycota</taxon>
        <taxon>Peronosporomycetes</taxon>
        <taxon>Peronosporales</taxon>
        <taxon>Peronosporaceae</taxon>
        <taxon>Phytophthora</taxon>
    </lineage>
</organism>
<dbReference type="EMBL" id="QXGB01000500">
    <property type="protein sequence ID" value="KAE9212672.1"/>
    <property type="molecule type" value="Genomic_DNA"/>
</dbReference>
<dbReference type="Proteomes" id="UP000429523">
    <property type="component" value="Unassembled WGS sequence"/>
</dbReference>
<evidence type="ECO:0000313" key="17">
    <source>
        <dbReference type="Proteomes" id="UP000488956"/>
    </source>
</evidence>
<evidence type="ECO:0000313" key="12">
    <source>
        <dbReference type="Proteomes" id="UP000437068"/>
    </source>
</evidence>
<dbReference type="EMBL" id="QXFW01000457">
    <property type="protein sequence ID" value="KAE9011652.1"/>
    <property type="molecule type" value="Genomic_DNA"/>
</dbReference>
<evidence type="ECO:0000313" key="5">
    <source>
        <dbReference type="EMBL" id="KAE9113939.1"/>
    </source>
</evidence>
<reference evidence="10 11" key="1">
    <citation type="submission" date="2018-08" db="EMBL/GenBank/DDBJ databases">
        <title>Genomic investigation of the strawberry pathogen Phytophthora fragariae indicates pathogenicity is determined by transcriptional variation in three key races.</title>
        <authorList>
            <person name="Adams T.M."/>
            <person name="Armitage A.D."/>
            <person name="Sobczyk M.K."/>
            <person name="Bates H.J."/>
            <person name="Dunwell J.M."/>
            <person name="Nellist C.F."/>
            <person name="Harrison R.J."/>
        </authorList>
    </citation>
    <scope>NUCLEOTIDE SEQUENCE [LARGE SCALE GENOMIC DNA]</scope>
    <source>
        <strain evidence="9 12">A4</strain>
        <strain evidence="8 13">BC-1</strain>
        <strain evidence="7 11">NOV-27</strain>
        <strain evidence="6 14">NOV-5</strain>
        <strain evidence="4 15">NOV-71</strain>
        <strain evidence="2 10">NOV-9</strain>
        <strain evidence="5 17">ONT-3</strain>
        <strain evidence="3 16">SCRP245</strain>
    </source>
</reference>
<feature type="region of interest" description="Disordered" evidence="1">
    <location>
        <begin position="25"/>
        <end position="63"/>
    </location>
</feature>
<evidence type="ECO:0000313" key="3">
    <source>
        <dbReference type="EMBL" id="KAE9011652.1"/>
    </source>
</evidence>
<evidence type="ECO:0000313" key="15">
    <source>
        <dbReference type="Proteomes" id="UP000441208"/>
    </source>
</evidence>
<keyword evidence="11" id="KW-1185">Reference proteome</keyword>
<dbReference type="Proteomes" id="UP000440732">
    <property type="component" value="Unassembled WGS sequence"/>
</dbReference>
<protein>
    <submittedName>
        <fullName evidence="2">Uncharacterized protein</fullName>
    </submittedName>
</protein>
<dbReference type="EMBL" id="QXFZ01000516">
    <property type="protein sequence ID" value="KAE9113475.1"/>
    <property type="molecule type" value="Genomic_DNA"/>
</dbReference>
<evidence type="ECO:0000313" key="8">
    <source>
        <dbReference type="EMBL" id="KAE9234140.1"/>
    </source>
</evidence>
<evidence type="ECO:0000313" key="6">
    <source>
        <dbReference type="EMBL" id="KAE9145230.1"/>
    </source>
</evidence>
<evidence type="ECO:0000313" key="9">
    <source>
        <dbReference type="EMBL" id="KAE9311329.1"/>
    </source>
</evidence>
<feature type="compositionally biased region" description="Basic and acidic residues" evidence="1">
    <location>
        <begin position="219"/>
        <end position="232"/>
    </location>
</feature>
<evidence type="ECO:0000313" key="11">
    <source>
        <dbReference type="Proteomes" id="UP000433483"/>
    </source>
</evidence>
<dbReference type="Proteomes" id="UP000488956">
    <property type="component" value="Unassembled WGS sequence"/>
</dbReference>
<feature type="region of interest" description="Disordered" evidence="1">
    <location>
        <begin position="266"/>
        <end position="315"/>
    </location>
</feature>
<dbReference type="Proteomes" id="UP000440367">
    <property type="component" value="Unassembled WGS sequence"/>
</dbReference>
<dbReference type="EMBL" id="QXGE01000478">
    <property type="protein sequence ID" value="KAE9311329.1"/>
    <property type="molecule type" value="Genomic_DNA"/>
</dbReference>
<evidence type="ECO:0000256" key="1">
    <source>
        <dbReference type="SAM" id="MobiDB-lite"/>
    </source>
</evidence>
<evidence type="ECO:0000313" key="4">
    <source>
        <dbReference type="EMBL" id="KAE9113475.1"/>
    </source>
</evidence>
<evidence type="ECO:0000313" key="10">
    <source>
        <dbReference type="Proteomes" id="UP000429523"/>
    </source>
</evidence>
<accession>A0A6A3F1Q4</accession>
<evidence type="ECO:0000313" key="2">
    <source>
        <dbReference type="EMBL" id="KAE8938546.1"/>
    </source>
</evidence>
<name>A0A6A3F1Q4_9STRA</name>
<proteinExistence type="predicted"/>
<dbReference type="Proteomes" id="UP000437068">
    <property type="component" value="Unassembled WGS sequence"/>
</dbReference>
<dbReference type="AlphaFoldDB" id="A0A6A3F1Q4"/>
<evidence type="ECO:0000313" key="7">
    <source>
        <dbReference type="EMBL" id="KAE9212672.1"/>
    </source>
</evidence>
<dbReference type="OrthoDB" id="127634at2759"/>
<dbReference type="Proteomes" id="UP000460718">
    <property type="component" value="Unassembled WGS sequence"/>
</dbReference>
<comment type="caution">
    <text evidence="2">The sequence shown here is derived from an EMBL/GenBank/DDBJ whole genome shotgun (WGS) entry which is preliminary data.</text>
</comment>
<feature type="compositionally biased region" description="Basic residues" evidence="1">
    <location>
        <begin position="291"/>
        <end position="311"/>
    </location>
</feature>
<dbReference type="Proteomes" id="UP000433483">
    <property type="component" value="Unassembled WGS sequence"/>
</dbReference>
<dbReference type="EMBL" id="QXFX01000485">
    <property type="protein sequence ID" value="KAE9113939.1"/>
    <property type="molecule type" value="Genomic_DNA"/>
</dbReference>
<feature type="compositionally biased region" description="Low complexity" evidence="1">
    <location>
        <begin position="145"/>
        <end position="171"/>
    </location>
</feature>
<feature type="compositionally biased region" description="Basic and acidic residues" evidence="1">
    <location>
        <begin position="268"/>
        <end position="290"/>
    </location>
</feature>
<feature type="region of interest" description="Disordered" evidence="1">
    <location>
        <begin position="200"/>
        <end position="232"/>
    </location>
</feature>
<evidence type="ECO:0000313" key="14">
    <source>
        <dbReference type="Proteomes" id="UP000440732"/>
    </source>
</evidence>
<feature type="region of interest" description="Disordered" evidence="1">
    <location>
        <begin position="145"/>
        <end position="187"/>
    </location>
</feature>
<sequence>MGGSSARFSTHYWIEIRTALYERKKSPHARAELHFEQQMTPPSDDGKPAADATPKSSGDLAQQQQALLTQQLQQQQLQLLQLQQQQLQNMQNLNPSELATLQQQQLALLMMPMFPLMMPLQQQTLAAAYTSAAAASDSSTTASEDAAAAEAVAATSEDAAESAAAGDDPASPSYQPPTAESLGLTPPFVGTDGFGMLAGTPTGALNIDDVPKRKRGRPPKKDVAARAKAEAEKTLKQQFPMWGYGLPMPLLPGFPGMLPGMGNPGAVVKDHSAGGDEHVKEEDVDGERPAKMAKKKQRGTGKPRGRPRTRPRPGEIIRRVKPLPIAPANYSVMYNYSLSNLAQKSAELNADGTAADTEATTVTDDAQDENRLAPLSASLLSGEHE</sequence>
<dbReference type="EMBL" id="QXGF01000552">
    <property type="protein sequence ID" value="KAE8938546.1"/>
    <property type="molecule type" value="Genomic_DNA"/>
</dbReference>